<sequence>MSLTLLIIMLIVLGSAVASSWMAVLPNRGSMLGIRLPAEAGKDPDTAEIVRGYRKRMIFWGVVFLALMIPVLLTERIFTLQFFLLFAWSILLMIAYYREYSRFGGKLRELRRAKGWESQGKPIVAIDTQVSKSRSRMAVSPWWMLPGLLLSLIPLVLCVTRREDWSIYLAAACPLLLQAVLWLCRRFFQKSRATAFSTDPEVNRACHYLAIHSWTAYCAVMSMVTGVLTLALYFLTVQASSDFWFLLLMIAMLLTVCLGILIVFQKVRKGQNRILEQAGAEILEKGDDACHYKWGFYYNPADPRIMVPKQVGVGWTFNAGQPLGKVLGFGSLGLVAALVIGLLGMFLYMEVTPFSLEIENGRVTISAPLYGTEFELSEVENVSMSEEIPSGARTNGAAAGDLLLGHFRLNGVGDTLLYVHTDRMPCVVIELPDRTIYFTGESPEENQGIFEELTEAIQ</sequence>
<feature type="transmembrane region" description="Helical" evidence="1">
    <location>
        <begin position="79"/>
        <end position="97"/>
    </location>
</feature>
<comment type="caution">
    <text evidence="4">The sequence shown here is derived from an EMBL/GenBank/DDBJ whole genome shotgun (WGS) entry which is preliminary data.</text>
</comment>
<dbReference type="AlphaFoldDB" id="A0A9D1K0P3"/>
<dbReference type="EMBL" id="DVJP01000077">
    <property type="protein sequence ID" value="HIS77511.1"/>
    <property type="molecule type" value="Genomic_DNA"/>
</dbReference>
<keyword evidence="1" id="KW-0812">Transmembrane</keyword>
<dbReference type="Pfam" id="PF19124">
    <property type="entry name" value="DUF5808"/>
    <property type="match status" value="1"/>
</dbReference>
<evidence type="ECO:0000313" key="4">
    <source>
        <dbReference type="EMBL" id="HIS77511.1"/>
    </source>
</evidence>
<dbReference type="Proteomes" id="UP000824002">
    <property type="component" value="Unassembled WGS sequence"/>
</dbReference>
<evidence type="ECO:0000259" key="2">
    <source>
        <dbReference type="Pfam" id="PF10882"/>
    </source>
</evidence>
<keyword evidence="1" id="KW-1133">Transmembrane helix</keyword>
<reference evidence="4" key="1">
    <citation type="submission" date="2020-10" db="EMBL/GenBank/DDBJ databases">
        <authorList>
            <person name="Gilroy R."/>
        </authorList>
    </citation>
    <scope>NUCLEOTIDE SEQUENCE</scope>
    <source>
        <strain evidence="4">CHK199-13235</strain>
    </source>
</reference>
<feature type="transmembrane region" description="Helical" evidence="1">
    <location>
        <begin position="243"/>
        <end position="264"/>
    </location>
</feature>
<feature type="transmembrane region" description="Helical" evidence="1">
    <location>
        <begin position="326"/>
        <end position="349"/>
    </location>
</feature>
<name>A0A9D1K0P3_9FIRM</name>
<organism evidence="4 5">
    <name type="scientific">Candidatus Merdivicinus excrementipullorum</name>
    <dbReference type="NCBI Taxonomy" id="2840867"/>
    <lineage>
        <taxon>Bacteria</taxon>
        <taxon>Bacillati</taxon>
        <taxon>Bacillota</taxon>
        <taxon>Clostridia</taxon>
        <taxon>Eubacteriales</taxon>
        <taxon>Oscillospiraceae</taxon>
        <taxon>Oscillospiraceae incertae sedis</taxon>
        <taxon>Candidatus Merdivicinus</taxon>
    </lineage>
</organism>
<dbReference type="InterPro" id="IPR027783">
    <property type="entry name" value="Bacterial_PH-related"/>
</dbReference>
<feature type="transmembrane region" description="Helical" evidence="1">
    <location>
        <begin position="6"/>
        <end position="25"/>
    </location>
</feature>
<dbReference type="Pfam" id="PF10882">
    <property type="entry name" value="bPH_5"/>
    <property type="match status" value="1"/>
</dbReference>
<gene>
    <name evidence="4" type="ORF">IAB51_11995</name>
</gene>
<evidence type="ECO:0000259" key="3">
    <source>
        <dbReference type="Pfam" id="PF19124"/>
    </source>
</evidence>
<proteinExistence type="predicted"/>
<accession>A0A9D1K0P3</accession>
<keyword evidence="1" id="KW-0472">Membrane</keyword>
<feature type="domain" description="Bacterial Pleckstrin homology" evidence="2">
    <location>
        <begin position="357"/>
        <end position="445"/>
    </location>
</feature>
<feature type="transmembrane region" description="Helical" evidence="1">
    <location>
        <begin position="57"/>
        <end position="73"/>
    </location>
</feature>
<evidence type="ECO:0000256" key="1">
    <source>
        <dbReference type="SAM" id="Phobius"/>
    </source>
</evidence>
<dbReference type="InterPro" id="IPR043831">
    <property type="entry name" value="DUF5808"/>
</dbReference>
<feature type="transmembrane region" description="Helical" evidence="1">
    <location>
        <begin position="214"/>
        <end position="237"/>
    </location>
</feature>
<evidence type="ECO:0008006" key="6">
    <source>
        <dbReference type="Google" id="ProtNLM"/>
    </source>
</evidence>
<reference evidence="4" key="2">
    <citation type="journal article" date="2021" name="PeerJ">
        <title>Extensive microbial diversity within the chicken gut microbiome revealed by metagenomics and culture.</title>
        <authorList>
            <person name="Gilroy R."/>
            <person name="Ravi A."/>
            <person name="Getino M."/>
            <person name="Pursley I."/>
            <person name="Horton D.L."/>
            <person name="Alikhan N.F."/>
            <person name="Baker D."/>
            <person name="Gharbi K."/>
            <person name="Hall N."/>
            <person name="Watson M."/>
            <person name="Adriaenssens E.M."/>
            <person name="Foster-Nyarko E."/>
            <person name="Jarju S."/>
            <person name="Secka A."/>
            <person name="Antonio M."/>
            <person name="Oren A."/>
            <person name="Chaudhuri R.R."/>
            <person name="La Ragione R."/>
            <person name="Hildebrand F."/>
            <person name="Pallen M.J."/>
        </authorList>
    </citation>
    <scope>NUCLEOTIDE SEQUENCE</scope>
    <source>
        <strain evidence="4">CHK199-13235</strain>
    </source>
</reference>
<feature type="transmembrane region" description="Helical" evidence="1">
    <location>
        <begin position="142"/>
        <end position="159"/>
    </location>
</feature>
<protein>
    <recommendedName>
        <fullName evidence="6">Bacterial Pleckstrin homology domain-containing protein</fullName>
    </recommendedName>
</protein>
<feature type="transmembrane region" description="Helical" evidence="1">
    <location>
        <begin position="165"/>
        <end position="184"/>
    </location>
</feature>
<evidence type="ECO:0000313" key="5">
    <source>
        <dbReference type="Proteomes" id="UP000824002"/>
    </source>
</evidence>
<feature type="domain" description="DUF5808" evidence="3">
    <location>
        <begin position="300"/>
        <end position="325"/>
    </location>
</feature>